<reference evidence="4" key="2">
    <citation type="submission" date="2020-05" db="UniProtKB">
        <authorList>
            <consortium name="EnsemblMetazoa"/>
        </authorList>
    </citation>
    <scope>IDENTIFICATION</scope>
    <source>
        <strain evidence="4">wikel</strain>
    </source>
</reference>
<feature type="chain" id="PRO_5014568123" evidence="2">
    <location>
        <begin position="23"/>
        <end position="487"/>
    </location>
</feature>
<sequence length="487" mass="54205">MMLKTALLGVVNAMVTTPQTVATSIAPSRRHSPTQPADPFNGPHNLTLAATRLPLMTPILPWSPSQDGHPGGRLAGRRGRGPYCILCPGGYTASSDELIAGSPPSQESSEGELVTEDIEEEGGEYYVHLCTVRLVKSVLWDGLFNPLPILHEGLAKGLDGPVARKKCWEAVSVFSTGKAPGPDGFPVEFFLKFWDLLVDPPPDSPTHIEGVPVVSEAKIFRICFTNRGPWTKYWSESARKLKDHAEILSCKDYDFRTRSEVLKTRLDSKLWYGGTAFQPTRQAASQCQKTLYRFFGNNKPERVARHELQRPREGGGWSIPDVELFCVAIGLRMTFRVLEDTDHVASTYTYFLSAEVAHFGENWTAQGLAEKLCESGCPVVGKRSYELLPLASKMKALNYAVAQVLGTYRKVIRMTQETHREYPKLETGTRRVIMEMVKEGRWELILTGDLNCVLDQSKDVLGGMRKHQTWKAKGLHQLVTSCGLVDE</sequence>
<reference evidence="3 5" key="1">
    <citation type="submission" date="2008-03" db="EMBL/GenBank/DDBJ databases">
        <title>Annotation of Ixodes scapularis.</title>
        <authorList>
            <consortium name="Ixodes scapularis Genome Project Consortium"/>
            <person name="Caler E."/>
            <person name="Hannick L.I."/>
            <person name="Bidwell S."/>
            <person name="Joardar V."/>
            <person name="Thiagarajan M."/>
            <person name="Amedeo P."/>
            <person name="Galinsky K.J."/>
            <person name="Schobel S."/>
            <person name="Inman J."/>
            <person name="Hostetler J."/>
            <person name="Miller J."/>
            <person name="Hammond M."/>
            <person name="Megy K."/>
            <person name="Lawson D."/>
            <person name="Kodira C."/>
            <person name="Sutton G."/>
            <person name="Meyer J."/>
            <person name="Hill C.A."/>
            <person name="Birren B."/>
            <person name="Nene V."/>
            <person name="Collins F."/>
            <person name="Alarcon-Chaidez F."/>
            <person name="Wikel S."/>
            <person name="Strausberg R."/>
        </authorList>
    </citation>
    <scope>NUCLEOTIDE SEQUENCE [LARGE SCALE GENOMIC DNA]</scope>
    <source>
        <strain evidence="5">Wikel</strain>
        <strain evidence="3">Wikel colony</strain>
    </source>
</reference>
<dbReference type="InParanoid" id="B7PSR9"/>
<proteinExistence type="predicted"/>
<dbReference type="VEuPathDB" id="VectorBase:ISCI007635"/>
<dbReference type="VEuPathDB" id="VectorBase:ISCW007635"/>
<keyword evidence="5" id="KW-1185">Reference proteome</keyword>
<evidence type="ECO:0000256" key="2">
    <source>
        <dbReference type="SAM" id="SignalP"/>
    </source>
</evidence>
<feature type="signal peptide" evidence="2">
    <location>
        <begin position="1"/>
        <end position="22"/>
    </location>
</feature>
<dbReference type="EMBL" id="ABJB010690245">
    <property type="status" value="NOT_ANNOTATED_CDS"/>
    <property type="molecule type" value="Genomic_DNA"/>
</dbReference>
<dbReference type="AlphaFoldDB" id="B7PSR9"/>
<gene>
    <name evidence="3" type="ORF">IscW_ISCW007635</name>
</gene>
<dbReference type="VEuPathDB" id="VectorBase:ISCP_004680"/>
<name>B7PSR9_IXOSC</name>
<organism>
    <name type="scientific">Ixodes scapularis</name>
    <name type="common">Black-legged tick</name>
    <name type="synonym">Deer tick</name>
    <dbReference type="NCBI Taxonomy" id="6945"/>
    <lineage>
        <taxon>Eukaryota</taxon>
        <taxon>Metazoa</taxon>
        <taxon>Ecdysozoa</taxon>
        <taxon>Arthropoda</taxon>
        <taxon>Chelicerata</taxon>
        <taxon>Arachnida</taxon>
        <taxon>Acari</taxon>
        <taxon>Parasitiformes</taxon>
        <taxon>Ixodida</taxon>
        <taxon>Ixodoidea</taxon>
        <taxon>Ixodidae</taxon>
        <taxon>Ixodinae</taxon>
        <taxon>Ixodes</taxon>
    </lineage>
</organism>
<dbReference type="HOGENOM" id="CLU_560527_0_0_1"/>
<accession>B7PSR9</accession>
<feature type="region of interest" description="Disordered" evidence="1">
    <location>
        <begin position="23"/>
        <end position="42"/>
    </location>
</feature>
<keyword evidence="2" id="KW-0732">Signal</keyword>
<dbReference type="Proteomes" id="UP000001555">
    <property type="component" value="Unassembled WGS sequence"/>
</dbReference>
<dbReference type="OrthoDB" id="6130531at2759"/>
<evidence type="ECO:0000256" key="1">
    <source>
        <dbReference type="SAM" id="MobiDB-lite"/>
    </source>
</evidence>
<evidence type="ECO:0000313" key="3">
    <source>
        <dbReference type="EMBL" id="EEC09641.1"/>
    </source>
</evidence>
<evidence type="ECO:0000313" key="5">
    <source>
        <dbReference type="Proteomes" id="UP000001555"/>
    </source>
</evidence>
<dbReference type="EMBL" id="ABJB010095202">
    <property type="status" value="NOT_ANNOTATED_CDS"/>
    <property type="molecule type" value="Genomic_DNA"/>
</dbReference>
<protein>
    <submittedName>
        <fullName evidence="3 4">Uncharacterized protein</fullName>
    </submittedName>
</protein>
<dbReference type="EMBL" id="DS780007">
    <property type="protein sequence ID" value="EEC09641.1"/>
    <property type="molecule type" value="Genomic_DNA"/>
</dbReference>
<dbReference type="PaxDb" id="6945-B7PSR9"/>
<evidence type="ECO:0000313" key="4">
    <source>
        <dbReference type="EnsemblMetazoa" id="ISCW007635-PA"/>
    </source>
</evidence>
<dbReference type="EnsemblMetazoa" id="ISCW007635-RA">
    <property type="protein sequence ID" value="ISCW007635-PA"/>
    <property type="gene ID" value="ISCW007635"/>
</dbReference>